<protein>
    <submittedName>
        <fullName evidence="10">Membrane associated serine protease, rhomboid family</fullName>
    </submittedName>
</protein>
<evidence type="ECO:0000256" key="7">
    <source>
        <dbReference type="SAM" id="MobiDB-lite"/>
    </source>
</evidence>
<evidence type="ECO:0000256" key="2">
    <source>
        <dbReference type="ARBA" id="ARBA00009045"/>
    </source>
</evidence>
<dbReference type="GO" id="GO:0004252">
    <property type="term" value="F:serine-type endopeptidase activity"/>
    <property type="evidence" value="ECO:0007669"/>
    <property type="project" value="InterPro"/>
</dbReference>
<keyword evidence="10" id="KW-0645">Protease</keyword>
<evidence type="ECO:0000256" key="5">
    <source>
        <dbReference type="ARBA" id="ARBA00022989"/>
    </source>
</evidence>
<keyword evidence="6 8" id="KW-0472">Membrane</keyword>
<feature type="region of interest" description="Disordered" evidence="7">
    <location>
        <begin position="1"/>
        <end position="26"/>
    </location>
</feature>
<dbReference type="SUPFAM" id="SSF57845">
    <property type="entry name" value="B-box zinc-binding domain"/>
    <property type="match status" value="1"/>
</dbReference>
<sequence>MGPDVNVPPEQPDEQHGAQPMPGCTRHPDRPTGLRCTRCERPACPDCLREASVGYHCVDCVRQQQRNTREPVTIAGARLGGKPIVVPVLIAVNVLLFVLSAVQAGSVAGNSGSELFLRWEMVPIQVAAGEWWRVVTSGFLHQGMIHLLVNMIALWIVGRDLEMVLGRIRFSAVYLLGLLGGSMFVFLFGSVLQPVVGASTALYGLFGGIAVAAWRLKLNMRPILLVIGLNVVLTLSIPGISLLGHLGGLVLGTAATAALIYAPANRRLVWQSGALVALLLVLLAAMFTRDVALGQTVCGMVRGEYRCYSL</sequence>
<gene>
    <name evidence="10" type="ORF">SAMN04489718_3130</name>
</gene>
<dbReference type="Proteomes" id="UP000199301">
    <property type="component" value="Unassembled WGS sequence"/>
</dbReference>
<comment type="similarity">
    <text evidence="2">Belongs to the peptidase S54 family.</text>
</comment>
<dbReference type="PANTHER" id="PTHR43731">
    <property type="entry name" value="RHOMBOID PROTEASE"/>
    <property type="match status" value="1"/>
</dbReference>
<dbReference type="EMBL" id="FNKO01000002">
    <property type="protein sequence ID" value="SDR02256.1"/>
    <property type="molecule type" value="Genomic_DNA"/>
</dbReference>
<keyword evidence="3 8" id="KW-0812">Transmembrane</keyword>
<dbReference type="InterPro" id="IPR035952">
    <property type="entry name" value="Rhomboid-like_sf"/>
</dbReference>
<feature type="transmembrane region" description="Helical" evidence="8">
    <location>
        <begin position="84"/>
        <end position="108"/>
    </location>
</feature>
<reference evidence="11" key="1">
    <citation type="submission" date="2016-10" db="EMBL/GenBank/DDBJ databases">
        <authorList>
            <person name="Varghese N."/>
            <person name="Submissions S."/>
        </authorList>
    </citation>
    <scope>NUCLEOTIDE SEQUENCE [LARGE SCALE GENOMIC DNA]</scope>
    <source>
        <strain evidence="11">DSM 45459</strain>
    </source>
</reference>
<accession>A0A1H1FNZ5</accession>
<name>A0A1H1FNZ5_9ACTN</name>
<proteinExistence type="inferred from homology"/>
<dbReference type="SUPFAM" id="SSF144091">
    <property type="entry name" value="Rhomboid-like"/>
    <property type="match status" value="1"/>
</dbReference>
<keyword evidence="5 8" id="KW-1133">Transmembrane helix</keyword>
<evidence type="ECO:0000256" key="1">
    <source>
        <dbReference type="ARBA" id="ARBA00004141"/>
    </source>
</evidence>
<comment type="subcellular location">
    <subcellularLocation>
        <location evidence="1">Membrane</location>
        <topology evidence="1">Multi-pass membrane protein</topology>
    </subcellularLocation>
</comment>
<evidence type="ECO:0000313" key="11">
    <source>
        <dbReference type="Proteomes" id="UP000199301"/>
    </source>
</evidence>
<dbReference type="PANTHER" id="PTHR43731:SF14">
    <property type="entry name" value="PRESENILIN-ASSOCIATED RHOMBOID-LIKE PROTEIN, MITOCHONDRIAL"/>
    <property type="match status" value="1"/>
</dbReference>
<feature type="transmembrane region" description="Helical" evidence="8">
    <location>
        <begin position="139"/>
        <end position="158"/>
    </location>
</feature>
<dbReference type="AlphaFoldDB" id="A0A1H1FNZ5"/>
<dbReference type="STRING" id="995062.SAMN04489718_3130"/>
<evidence type="ECO:0000256" key="6">
    <source>
        <dbReference type="ARBA" id="ARBA00023136"/>
    </source>
</evidence>
<feature type="transmembrane region" description="Helical" evidence="8">
    <location>
        <begin position="170"/>
        <end position="189"/>
    </location>
</feature>
<keyword evidence="11" id="KW-1185">Reference proteome</keyword>
<evidence type="ECO:0000313" key="10">
    <source>
        <dbReference type="EMBL" id="SDR02256.1"/>
    </source>
</evidence>
<feature type="domain" description="Peptidase S54 rhomboid" evidence="9">
    <location>
        <begin position="129"/>
        <end position="260"/>
    </location>
</feature>
<feature type="transmembrane region" description="Helical" evidence="8">
    <location>
        <begin position="269"/>
        <end position="287"/>
    </location>
</feature>
<evidence type="ECO:0000256" key="3">
    <source>
        <dbReference type="ARBA" id="ARBA00022692"/>
    </source>
</evidence>
<dbReference type="InterPro" id="IPR022764">
    <property type="entry name" value="Peptidase_S54_rhomboid_dom"/>
</dbReference>
<dbReference type="Pfam" id="PF01694">
    <property type="entry name" value="Rhomboid"/>
    <property type="match status" value="1"/>
</dbReference>
<organism evidence="10 11">
    <name type="scientific">Actinopolyspora saharensis</name>
    <dbReference type="NCBI Taxonomy" id="995062"/>
    <lineage>
        <taxon>Bacteria</taxon>
        <taxon>Bacillati</taxon>
        <taxon>Actinomycetota</taxon>
        <taxon>Actinomycetes</taxon>
        <taxon>Actinopolysporales</taxon>
        <taxon>Actinopolysporaceae</taxon>
        <taxon>Actinopolyspora</taxon>
    </lineage>
</organism>
<feature type="transmembrane region" description="Helical" evidence="8">
    <location>
        <begin position="195"/>
        <end position="216"/>
    </location>
</feature>
<dbReference type="Gene3D" id="1.20.1540.10">
    <property type="entry name" value="Rhomboid-like"/>
    <property type="match status" value="1"/>
</dbReference>
<dbReference type="GO" id="GO:0016020">
    <property type="term" value="C:membrane"/>
    <property type="evidence" value="ECO:0007669"/>
    <property type="project" value="UniProtKB-SubCell"/>
</dbReference>
<dbReference type="InterPro" id="IPR050925">
    <property type="entry name" value="Rhomboid_protease_S54"/>
</dbReference>
<evidence type="ECO:0000256" key="8">
    <source>
        <dbReference type="SAM" id="Phobius"/>
    </source>
</evidence>
<keyword evidence="4" id="KW-0378">Hydrolase</keyword>
<dbReference type="CDD" id="cd19756">
    <property type="entry name" value="Bbox2"/>
    <property type="match status" value="1"/>
</dbReference>
<evidence type="ECO:0000259" key="9">
    <source>
        <dbReference type="Pfam" id="PF01694"/>
    </source>
</evidence>
<evidence type="ECO:0000256" key="4">
    <source>
        <dbReference type="ARBA" id="ARBA00022801"/>
    </source>
</evidence>
<dbReference type="GO" id="GO:0006508">
    <property type="term" value="P:proteolysis"/>
    <property type="evidence" value="ECO:0007669"/>
    <property type="project" value="UniProtKB-KW"/>
</dbReference>